<keyword evidence="2" id="KW-1185">Reference proteome</keyword>
<evidence type="ECO:0000313" key="2">
    <source>
        <dbReference type="Proteomes" id="UP000030104"/>
    </source>
</evidence>
<gene>
    <name evidence="1" type="ORF">PITC_035300</name>
</gene>
<reference evidence="1 2" key="1">
    <citation type="journal article" date="2015" name="Mol. Plant Microbe Interact.">
        <title>Genome, transcriptome, and functional analyses of Penicillium expansum provide new insights into secondary metabolism and pathogenicity.</title>
        <authorList>
            <person name="Ballester A.R."/>
            <person name="Marcet-Houben M."/>
            <person name="Levin E."/>
            <person name="Sela N."/>
            <person name="Selma-Lazaro C."/>
            <person name="Carmona L."/>
            <person name="Wisniewski M."/>
            <person name="Droby S."/>
            <person name="Gonzalez-Candelas L."/>
            <person name="Gabaldon T."/>
        </authorList>
    </citation>
    <scope>NUCLEOTIDE SEQUENCE [LARGE SCALE GENOMIC DNA]</scope>
    <source>
        <strain evidence="1 2">PHI-1</strain>
    </source>
</reference>
<evidence type="ECO:0000313" key="1">
    <source>
        <dbReference type="EMBL" id="KGO73814.1"/>
    </source>
</evidence>
<dbReference type="Proteomes" id="UP000030104">
    <property type="component" value="Unassembled WGS sequence"/>
</dbReference>
<comment type="caution">
    <text evidence="1">The sequence shown here is derived from an EMBL/GenBank/DDBJ whole genome shotgun (WGS) entry which is preliminary data.</text>
</comment>
<dbReference type="EMBL" id="JQGA01000771">
    <property type="protein sequence ID" value="KGO73814.1"/>
    <property type="molecule type" value="Genomic_DNA"/>
</dbReference>
<dbReference type="AlphaFoldDB" id="A0A0A2L1C2"/>
<proteinExistence type="predicted"/>
<organism evidence="1 2">
    <name type="scientific">Penicillium italicum</name>
    <name type="common">Blue mold</name>
    <dbReference type="NCBI Taxonomy" id="40296"/>
    <lineage>
        <taxon>Eukaryota</taxon>
        <taxon>Fungi</taxon>
        <taxon>Dikarya</taxon>
        <taxon>Ascomycota</taxon>
        <taxon>Pezizomycotina</taxon>
        <taxon>Eurotiomycetes</taxon>
        <taxon>Eurotiomycetidae</taxon>
        <taxon>Eurotiales</taxon>
        <taxon>Aspergillaceae</taxon>
        <taxon>Penicillium</taxon>
    </lineage>
</organism>
<sequence length="45" mass="4777">MSGAFVLPSKTRGGNNDAIKWVVAARANGPINSRKTWTAASQIFS</sequence>
<name>A0A0A2L1C2_PENIT</name>
<dbReference type="HOGENOM" id="CLU_3207805_0_0_1"/>
<accession>A0A0A2L1C2</accession>
<protein>
    <submittedName>
        <fullName evidence="1">Uncharacterized protein</fullName>
    </submittedName>
</protein>